<dbReference type="InterPro" id="IPR015068">
    <property type="entry name" value="DUF1877"/>
</dbReference>
<comment type="caution">
    <text evidence="1">The sequence shown here is derived from an EMBL/GenBank/DDBJ whole genome shotgun (WGS) entry which is preliminary data.</text>
</comment>
<name>G9ZEN5_9GAMM</name>
<evidence type="ECO:0008006" key="3">
    <source>
        <dbReference type="Google" id="ProtNLM"/>
    </source>
</evidence>
<dbReference type="EMBL" id="AGCM01000068">
    <property type="protein sequence ID" value="EHM54504.1"/>
    <property type="molecule type" value="Genomic_DNA"/>
</dbReference>
<dbReference type="RefSeq" id="WP_006985233.1">
    <property type="nucleotide sequence ID" value="NZ_JH417919.1"/>
</dbReference>
<dbReference type="Proteomes" id="UP000004750">
    <property type="component" value="Unassembled WGS sequence"/>
</dbReference>
<gene>
    <name evidence="1" type="ORF">HMPREF9080_01215</name>
</gene>
<dbReference type="STRING" id="797473.HMPREF9080_01215"/>
<evidence type="ECO:0000313" key="2">
    <source>
        <dbReference type="Proteomes" id="UP000004750"/>
    </source>
</evidence>
<dbReference type="SUPFAM" id="SSF111069">
    <property type="entry name" value="Hypothetical protein yfbM"/>
    <property type="match status" value="1"/>
</dbReference>
<dbReference type="InterPro" id="IPR035944">
    <property type="entry name" value="YfbM-like_sf"/>
</dbReference>
<organism evidence="1 2">
    <name type="scientific">Cardiobacterium valvarum F0432</name>
    <dbReference type="NCBI Taxonomy" id="797473"/>
    <lineage>
        <taxon>Bacteria</taxon>
        <taxon>Pseudomonadati</taxon>
        <taxon>Pseudomonadota</taxon>
        <taxon>Gammaproteobacteria</taxon>
        <taxon>Cardiobacteriales</taxon>
        <taxon>Cardiobacteriaceae</taxon>
        <taxon>Cardiobacterium</taxon>
    </lineage>
</organism>
<dbReference type="HOGENOM" id="CLU_110577_1_1_6"/>
<reference evidence="1 2" key="1">
    <citation type="submission" date="2011-08" db="EMBL/GenBank/DDBJ databases">
        <authorList>
            <person name="Weinstock G."/>
            <person name="Sodergren E."/>
            <person name="Clifton S."/>
            <person name="Fulton L."/>
            <person name="Fulton B."/>
            <person name="Courtney L."/>
            <person name="Fronick C."/>
            <person name="Harrison M."/>
            <person name="Strong C."/>
            <person name="Farmer C."/>
            <person name="Delahaunty K."/>
            <person name="Markovic C."/>
            <person name="Hall O."/>
            <person name="Minx P."/>
            <person name="Tomlinson C."/>
            <person name="Mitreva M."/>
            <person name="Hou S."/>
            <person name="Chen J."/>
            <person name="Wollam A."/>
            <person name="Pepin K.H."/>
            <person name="Johnson M."/>
            <person name="Bhonagiri V."/>
            <person name="Zhang X."/>
            <person name="Suruliraj S."/>
            <person name="Warren W."/>
            <person name="Chinwalla A."/>
            <person name="Mardis E.R."/>
            <person name="Wilson R.K."/>
        </authorList>
    </citation>
    <scope>NUCLEOTIDE SEQUENCE [LARGE SCALE GENOMIC DNA]</scope>
    <source>
        <strain evidence="1 2">F0432</strain>
    </source>
</reference>
<sequence>MGITASLLRIPAAKLDAYLEDSTQLDNDLFLEDGGQPDADLDVHQSAGEESIESLYLDKSWDGLIYLLSGNGIATTDLSNPDNLARAILSGDIIDEEKNEDWEYGYVHYRTVTETATLAARLAAIQKGELRRNYNPAEMDDVYPGIIWRRDGEEALQYLLDYFDELQAFYTEAAAQQQAVISFLN</sequence>
<evidence type="ECO:0000313" key="1">
    <source>
        <dbReference type="EMBL" id="EHM54504.1"/>
    </source>
</evidence>
<protein>
    <recommendedName>
        <fullName evidence="3">DUF1877 domain-containing protein</fullName>
    </recommendedName>
</protein>
<dbReference type="AlphaFoldDB" id="G9ZEN5"/>
<proteinExistence type="predicted"/>
<dbReference type="Pfam" id="PF08974">
    <property type="entry name" value="DUF1877"/>
    <property type="match status" value="1"/>
</dbReference>
<dbReference type="Gene3D" id="3.40.1760.10">
    <property type="entry name" value="YfbM-like super family"/>
    <property type="match status" value="1"/>
</dbReference>
<accession>G9ZEN5</accession>